<evidence type="ECO:0000256" key="5">
    <source>
        <dbReference type="HAMAP-Rule" id="MF_02114"/>
    </source>
</evidence>
<dbReference type="Proteomes" id="UP000475545">
    <property type="component" value="Unassembled WGS sequence"/>
</dbReference>
<name>A0A6L7GM22_9ACTN</name>
<evidence type="ECO:0000256" key="1">
    <source>
        <dbReference type="ARBA" id="ARBA00022679"/>
    </source>
</evidence>
<comment type="catalytic activity">
    <reaction evidence="5">
        <text>phosphoenolpyruvate + GTP + H(+) = enolpyruvoyl-2-diphospho-5'-guanosine + diphosphate</text>
        <dbReference type="Rhea" id="RHEA:30519"/>
        <dbReference type="ChEBI" id="CHEBI:15378"/>
        <dbReference type="ChEBI" id="CHEBI:33019"/>
        <dbReference type="ChEBI" id="CHEBI:37565"/>
        <dbReference type="ChEBI" id="CHEBI:58702"/>
        <dbReference type="ChEBI" id="CHEBI:143701"/>
        <dbReference type="EC" id="2.7.7.105"/>
    </reaction>
</comment>
<evidence type="ECO:0000256" key="3">
    <source>
        <dbReference type="ARBA" id="ARBA00022741"/>
    </source>
</evidence>
<dbReference type="InterPro" id="IPR029044">
    <property type="entry name" value="Nucleotide-diphossugar_trans"/>
</dbReference>
<evidence type="ECO:0000256" key="2">
    <source>
        <dbReference type="ARBA" id="ARBA00022695"/>
    </source>
</evidence>
<keyword evidence="4 5" id="KW-0342">GTP-binding</keyword>
<dbReference type="Gene3D" id="3.90.550.10">
    <property type="entry name" value="Spore Coat Polysaccharide Biosynthesis Protein SpsA, Chain A"/>
    <property type="match status" value="1"/>
</dbReference>
<evidence type="ECO:0000313" key="7">
    <source>
        <dbReference type="EMBL" id="MXP20940.1"/>
    </source>
</evidence>
<dbReference type="PANTHER" id="PTHR40392">
    <property type="entry name" value="2-PHOSPHO-L-LACTATE GUANYLYLTRANSFERASE"/>
    <property type="match status" value="1"/>
</dbReference>
<feature type="region of interest" description="Disordered" evidence="6">
    <location>
        <begin position="235"/>
        <end position="262"/>
    </location>
</feature>
<dbReference type="SUPFAM" id="SSF53448">
    <property type="entry name" value="Nucleotide-diphospho-sugar transferases"/>
    <property type="match status" value="1"/>
</dbReference>
<feature type="binding site" evidence="5">
    <location>
        <position position="165"/>
    </location>
    <ligand>
        <name>phosphoenolpyruvate</name>
        <dbReference type="ChEBI" id="CHEBI:58702"/>
    </ligand>
</feature>
<comment type="caution">
    <text evidence="7">The sequence shown here is derived from an EMBL/GenBank/DDBJ whole genome shotgun (WGS) entry which is preliminary data.</text>
</comment>
<dbReference type="UniPathway" id="UPA00071"/>
<dbReference type="Pfam" id="PF01983">
    <property type="entry name" value="CofC"/>
    <property type="match status" value="1"/>
</dbReference>
<dbReference type="GO" id="GO:0052645">
    <property type="term" value="P:F420-0 metabolic process"/>
    <property type="evidence" value="ECO:0007669"/>
    <property type="project" value="UniProtKB-UniRule"/>
</dbReference>
<accession>A0A6L7GM22</accession>
<gene>
    <name evidence="7" type="primary">cofC</name>
    <name evidence="5" type="synonym">fbiD</name>
    <name evidence="7" type="ORF">GIY30_06170</name>
</gene>
<dbReference type="NCBIfam" id="TIGR03552">
    <property type="entry name" value="F420_cofC"/>
    <property type="match status" value="1"/>
</dbReference>
<comment type="function">
    <text evidence="5">Guanylyltransferase that catalyzes the activation of phosphoenolpyruvate (PEP) as enolpyruvoyl-2-diphospho-5'-guanosine, via the condensation of PEP with GTP. It is involved in the biosynthesis of coenzyme F420, a hydride carrier cofactor.</text>
</comment>
<feature type="binding site" evidence="5">
    <location>
        <position position="181"/>
    </location>
    <ligand>
        <name>phosphoenolpyruvate</name>
        <dbReference type="ChEBI" id="CHEBI:58702"/>
    </ligand>
</feature>
<dbReference type="GO" id="GO:0005525">
    <property type="term" value="F:GTP binding"/>
    <property type="evidence" value="ECO:0007669"/>
    <property type="project" value="UniProtKB-KW"/>
</dbReference>
<evidence type="ECO:0000256" key="6">
    <source>
        <dbReference type="SAM" id="MobiDB-lite"/>
    </source>
</evidence>
<comment type="similarity">
    <text evidence="5">Belongs to the CofC family.</text>
</comment>
<protein>
    <recommendedName>
        <fullName evidence="5">Phosphoenolpyruvate guanylyltransferase</fullName>
        <shortName evidence="5">PEP guanylyltransferase</shortName>
        <ecNumber evidence="5">2.7.7.105</ecNumber>
    </recommendedName>
</protein>
<dbReference type="InterPro" id="IPR002835">
    <property type="entry name" value="CofC"/>
</dbReference>
<evidence type="ECO:0000313" key="8">
    <source>
        <dbReference type="Proteomes" id="UP000475545"/>
    </source>
</evidence>
<keyword evidence="1 5" id="KW-0808">Transferase</keyword>
<dbReference type="EC" id="2.7.7.105" evidence="5"/>
<dbReference type="HAMAP" id="MF_02114">
    <property type="entry name" value="CofC"/>
    <property type="match status" value="1"/>
</dbReference>
<reference evidence="7 8" key="1">
    <citation type="submission" date="2019-11" db="EMBL/GenBank/DDBJ databases">
        <title>Gordonia sp. nov., a novel actinobacterium isolated from mangrove soil in Hainan.</title>
        <authorList>
            <person name="Huang X."/>
            <person name="Xie Y."/>
            <person name="Chu X."/>
            <person name="Xiao K."/>
        </authorList>
    </citation>
    <scope>NUCLEOTIDE SEQUENCE [LARGE SCALE GENOMIC DNA]</scope>
    <source>
        <strain evidence="7 8">HNM0687</strain>
    </source>
</reference>
<dbReference type="PANTHER" id="PTHR40392:SF1">
    <property type="entry name" value="2-PHOSPHO-L-LACTATE GUANYLYLTRANSFERASE"/>
    <property type="match status" value="1"/>
</dbReference>
<keyword evidence="2 5" id="KW-0548">Nucleotidyltransferase</keyword>
<dbReference type="GO" id="GO:0043814">
    <property type="term" value="F:phospholactate guanylyltransferase activity"/>
    <property type="evidence" value="ECO:0007669"/>
    <property type="project" value="InterPro"/>
</dbReference>
<sequence length="262" mass="27353">MDAMEPTSHTDAGATRSGDVVAVLAVKRLAEAKSRLAASRGRASDGLHRDLVLAMLLDTMDALRQAGVDRIVVISPDTKVLTAAHAAGATSVGEDRIAQPIGADRLNQAFAEASALARRRWPTMRTVMLVQADLPAATAPSMRAVIDAARGLPQAVLTDRNGHGTTVLLRGRGITEPPRFGPGSAAAHRATGAVELDPQHRRWPDLRTDVDTAADLDAAQLLGVGRHTAAVLDGARAPAPATNGSAQSETATKRLRATRDAS</sequence>
<proteinExistence type="inferred from homology"/>
<feature type="binding site" evidence="5">
    <location>
        <position position="184"/>
    </location>
    <ligand>
        <name>phosphoenolpyruvate</name>
        <dbReference type="ChEBI" id="CHEBI:58702"/>
    </ligand>
</feature>
<keyword evidence="3 5" id="KW-0547">Nucleotide-binding</keyword>
<evidence type="ECO:0000256" key="4">
    <source>
        <dbReference type="ARBA" id="ARBA00023134"/>
    </source>
</evidence>
<dbReference type="EMBL" id="WMBR01000001">
    <property type="protein sequence ID" value="MXP20940.1"/>
    <property type="molecule type" value="Genomic_DNA"/>
</dbReference>
<organism evidence="7 8">
    <name type="scientific">Gordonia mangrovi</name>
    <dbReference type="NCBI Taxonomy" id="2665643"/>
    <lineage>
        <taxon>Bacteria</taxon>
        <taxon>Bacillati</taxon>
        <taxon>Actinomycetota</taxon>
        <taxon>Actinomycetes</taxon>
        <taxon>Mycobacteriales</taxon>
        <taxon>Gordoniaceae</taxon>
        <taxon>Gordonia</taxon>
    </lineage>
</organism>
<dbReference type="AlphaFoldDB" id="A0A6L7GM22"/>
<keyword evidence="8" id="KW-1185">Reference proteome</keyword>
<comment type="pathway">
    <text evidence="5">Cofactor biosynthesis; coenzyme F420 biosynthesis.</text>
</comment>